<dbReference type="SUPFAM" id="SSF53474">
    <property type="entry name" value="alpha/beta-Hydrolases"/>
    <property type="match status" value="1"/>
</dbReference>
<feature type="domain" description="AB hydrolase-1" evidence="2">
    <location>
        <begin position="84"/>
        <end position="359"/>
    </location>
</feature>
<reference evidence="3 4" key="1">
    <citation type="journal article" date="2017" name="Int. J. Syst. Evol. Microbiol.">
        <title>Brenneria populi subsp. brevivirga subsp. nov. isolated from symptomatic bark of Populus x euramericana canker, and description of Brenneria populi subsp. populi subsp. nov.</title>
        <authorList>
            <person name="Zheng M.H."/>
            <person name="Piao C.G."/>
            <person name="Xue H."/>
            <person name="Guo M.W."/>
            <person name="Li Y."/>
        </authorList>
    </citation>
    <scope>NUCLEOTIDE SEQUENCE [LARGE SCALE GENOMIC DNA]</scope>
    <source>
        <strain evidence="3 4">D9-5</strain>
    </source>
</reference>
<sequence length="384" mass="40916">MTHSDASRFSAGWNGKILAGLLLAAAPLASAEGTGQKTAPGGGVETLAETAIVRQDRYVSVQPGVTLFIREIRPAAPSAGRAAPVLLLHGARVPGVASFDLSVPGGSLAGDLAAAGHRVYLLDLRGYGFSSRPAAMSEPPERSAPLMRTADAVDDIGAAVSAIMQWSQSDKVSILGWATGGHWAGAYAAQYPQHVERLVLYNTLYGSSSRHDTLGLGSPLDTPGKPGVFNASRFGGYRVNTRASLFPAWDDGIPSQDKTRWRDERVAQAYADAALASDYTAYRRDPPGFRAPSGAMADSFELAIGKKQWQASRLAMPVLVIRSERDFWSRAQDAAALAQEAPDARALTIPGATHFVHLDRNEAGRERFFSAVNRFLAAPAAYKR</sequence>
<evidence type="ECO:0000313" key="3">
    <source>
        <dbReference type="EMBL" id="MEC5343134.1"/>
    </source>
</evidence>
<dbReference type="RefSeq" id="WP_327618119.1">
    <property type="nucleotide sequence ID" value="NZ_JAYWTM010000007.1"/>
</dbReference>
<dbReference type="EMBL" id="JAYWTM010000007">
    <property type="protein sequence ID" value="MEC5343134.1"/>
    <property type="molecule type" value="Genomic_DNA"/>
</dbReference>
<dbReference type="Gene3D" id="3.40.50.1820">
    <property type="entry name" value="alpha/beta hydrolase"/>
    <property type="match status" value="1"/>
</dbReference>
<gene>
    <name evidence="3" type="ORF">VSX58_11075</name>
</gene>
<dbReference type="InterPro" id="IPR000073">
    <property type="entry name" value="AB_hydrolase_1"/>
</dbReference>
<keyword evidence="4" id="KW-1185">Reference proteome</keyword>
<name>A0ABU6JQV9_9GAMM</name>
<keyword evidence="1" id="KW-0732">Signal</keyword>
<dbReference type="PANTHER" id="PTHR43194:SF2">
    <property type="entry name" value="PEROXISOMAL MEMBRANE PROTEIN LPX1"/>
    <property type="match status" value="1"/>
</dbReference>
<comment type="caution">
    <text evidence="3">The sequence shown here is derived from an EMBL/GenBank/DDBJ whole genome shotgun (WGS) entry which is preliminary data.</text>
</comment>
<organism evidence="3 4">
    <name type="scientific">Brenneria populi</name>
    <dbReference type="NCBI Taxonomy" id="1505588"/>
    <lineage>
        <taxon>Bacteria</taxon>
        <taxon>Pseudomonadati</taxon>
        <taxon>Pseudomonadota</taxon>
        <taxon>Gammaproteobacteria</taxon>
        <taxon>Enterobacterales</taxon>
        <taxon>Pectobacteriaceae</taxon>
        <taxon>Brenneria</taxon>
    </lineage>
</organism>
<dbReference type="GO" id="GO:0016787">
    <property type="term" value="F:hydrolase activity"/>
    <property type="evidence" value="ECO:0007669"/>
    <property type="project" value="UniProtKB-KW"/>
</dbReference>
<accession>A0ABU6JQV9</accession>
<feature type="chain" id="PRO_5045254541" evidence="1">
    <location>
        <begin position="32"/>
        <end position="384"/>
    </location>
</feature>
<proteinExistence type="predicted"/>
<evidence type="ECO:0000259" key="2">
    <source>
        <dbReference type="Pfam" id="PF00561"/>
    </source>
</evidence>
<feature type="signal peptide" evidence="1">
    <location>
        <begin position="1"/>
        <end position="31"/>
    </location>
</feature>
<evidence type="ECO:0000313" key="4">
    <source>
        <dbReference type="Proteomes" id="UP001309705"/>
    </source>
</evidence>
<protein>
    <submittedName>
        <fullName evidence="3">Alpha/beta hydrolase</fullName>
    </submittedName>
</protein>
<dbReference type="Proteomes" id="UP001309705">
    <property type="component" value="Unassembled WGS sequence"/>
</dbReference>
<dbReference type="Pfam" id="PF00561">
    <property type="entry name" value="Abhydrolase_1"/>
    <property type="match status" value="1"/>
</dbReference>
<keyword evidence="3" id="KW-0378">Hydrolase</keyword>
<dbReference type="InterPro" id="IPR029058">
    <property type="entry name" value="AB_hydrolase_fold"/>
</dbReference>
<dbReference type="PANTHER" id="PTHR43194">
    <property type="entry name" value="HYDROLASE ALPHA/BETA FOLD FAMILY"/>
    <property type="match status" value="1"/>
</dbReference>
<evidence type="ECO:0000256" key="1">
    <source>
        <dbReference type="SAM" id="SignalP"/>
    </source>
</evidence>
<dbReference type="InterPro" id="IPR050228">
    <property type="entry name" value="Carboxylesterase_BioH"/>
</dbReference>